<organism evidence="2 3">
    <name type="scientific">Acidianus rod-shaped virus 2</name>
    <dbReference type="NCBI Taxonomy" id="1732175"/>
    <lineage>
        <taxon>Viruses</taxon>
        <taxon>Adnaviria</taxon>
        <taxon>Zilligvirae</taxon>
        <taxon>Taleaviricota</taxon>
        <taxon>Tokiviricetes</taxon>
        <taxon>Ligamenvirales</taxon>
        <taxon>Rudiviridae</taxon>
        <taxon>Hoswirudivirus</taxon>
        <taxon>Hoswirudivirus pozzuoliense</taxon>
        <taxon>Hoswirudivirus ARV2</taxon>
    </lineage>
</organism>
<dbReference type="Proteomes" id="UP000202190">
    <property type="component" value="Segment"/>
</dbReference>
<accession>A0A0N7FYY3</accession>
<reference evidence="2 3" key="1">
    <citation type="journal article" date="2015" name="Environ. Microbiol.">
        <title>Novel viral genomes identified from six metagenomes reveal wide distribution of archaeal viruses and high viral diversity in terrestrial hot springs.</title>
        <authorList>
            <person name="Gudbergsdottir S.R."/>
            <person name="Menzel P."/>
            <person name="Krogh A."/>
            <person name="Young M."/>
            <person name="Peng X."/>
        </authorList>
    </citation>
    <scope>NUCLEOTIDE SEQUENCE [LARGE SCALE GENOMIC DNA]</scope>
    <source>
        <strain evidence="2 3">ARV2</strain>
    </source>
</reference>
<evidence type="ECO:0000313" key="2">
    <source>
        <dbReference type="EMBL" id="ALG96900.1"/>
    </source>
</evidence>
<feature type="coiled-coil region" evidence="1">
    <location>
        <begin position="304"/>
        <end position="335"/>
    </location>
</feature>
<proteinExistence type="predicted"/>
<evidence type="ECO:0000313" key="3">
    <source>
        <dbReference type="Proteomes" id="UP000202190"/>
    </source>
</evidence>
<dbReference type="EMBL" id="KP282675">
    <property type="protein sequence ID" value="ALG96900.1"/>
    <property type="molecule type" value="Genomic_DNA"/>
</dbReference>
<name>A0A0N7FYY3_9VIRU</name>
<dbReference type="Gene3D" id="3.40.50.2000">
    <property type="entry name" value="Glycogen Phosphorylase B"/>
    <property type="match status" value="1"/>
</dbReference>
<evidence type="ECO:0000256" key="1">
    <source>
        <dbReference type="SAM" id="Coils"/>
    </source>
</evidence>
<keyword evidence="3" id="KW-1185">Reference proteome</keyword>
<dbReference type="GeneID" id="26887651"/>
<keyword evidence="1" id="KW-0175">Coiled coil</keyword>
<sequence length="352" mass="40966">MIIYYVYPMHHDVSFKFVAQEHIKMLKSKYKVYDIPELNFFQFTPYGKPVTFIHPFFYGMLNWNDVQWTFFKMYRSKVSKIIGVEVADSDRIAEKYINIANSWADALVVNSKWSYDAYINSGLKIPIFIVPHNYDPKLEADDKQLKVSPEIKKIEEIKNEKKIKIILFFSWHSGYRKGDDLFQKIARQVQKERNDVYFIVKSATPRQDLMDLKMFNITGVIPFDDIVKLYRIADLLLLPSRGGSFELNGLEALVSGIPVVAPDEGPWTEYFPPSLRHFLAKTVNHPIVLPDNPIHIGKGVEISIDDAVEKALRILDNIEEEKAKVKNEIEFFRNNYSFNAVKQKLLNVVEKC</sequence>
<protein>
    <recommendedName>
        <fullName evidence="4">Glycosyltransferase</fullName>
    </recommendedName>
</protein>
<dbReference type="KEGG" id="vg:26887651"/>
<dbReference type="Pfam" id="PF13692">
    <property type="entry name" value="Glyco_trans_1_4"/>
    <property type="match status" value="1"/>
</dbReference>
<dbReference type="RefSeq" id="YP_009230241.1">
    <property type="nucleotide sequence ID" value="NC_029314.1"/>
</dbReference>
<dbReference type="SUPFAM" id="SSF53756">
    <property type="entry name" value="UDP-Glycosyltransferase/glycogen phosphorylase"/>
    <property type="match status" value="1"/>
</dbReference>
<dbReference type="OrthoDB" id="3965at10239"/>
<evidence type="ECO:0008006" key="4">
    <source>
        <dbReference type="Google" id="ProtNLM"/>
    </source>
</evidence>
<dbReference type="PANTHER" id="PTHR46656:SF3">
    <property type="entry name" value="PUTATIVE-RELATED"/>
    <property type="match status" value="1"/>
</dbReference>
<dbReference type="PANTHER" id="PTHR46656">
    <property type="entry name" value="PUTATIVE-RELATED"/>
    <property type="match status" value="1"/>
</dbReference>